<dbReference type="InterPro" id="IPR005225">
    <property type="entry name" value="Small_GTP-bd"/>
</dbReference>
<dbReference type="PANTHER" id="PTHR43261:SF1">
    <property type="entry name" value="RIBOSOME-RELEASING FACTOR 2, MITOCHONDRIAL"/>
    <property type="match status" value="1"/>
</dbReference>
<feature type="binding site" evidence="7">
    <location>
        <begin position="161"/>
        <end position="164"/>
    </location>
    <ligand>
        <name>GTP</name>
        <dbReference type="ChEBI" id="CHEBI:37565"/>
    </ligand>
</feature>
<protein>
    <recommendedName>
        <fullName evidence="7 8">Elongation factor G</fullName>
        <shortName evidence="7">EF-G</shortName>
    </recommendedName>
</protein>
<evidence type="ECO:0000256" key="5">
    <source>
        <dbReference type="ARBA" id="ARBA00023134"/>
    </source>
</evidence>
<dbReference type="Pfam" id="PF14492">
    <property type="entry name" value="EFG_III"/>
    <property type="match status" value="1"/>
</dbReference>
<dbReference type="CDD" id="cd04088">
    <property type="entry name" value="EFG_mtEFG_II"/>
    <property type="match status" value="1"/>
</dbReference>
<dbReference type="Pfam" id="PF22042">
    <property type="entry name" value="EF-G_D2"/>
    <property type="match status" value="1"/>
</dbReference>
<comment type="function">
    <text evidence="6 7">Catalyzes the GTP-dependent ribosomal translocation step during translation elongation. During this step, the ribosome changes from the pre-translocational (PRE) to the post-translocational (POST) state as the newly formed A-site-bound peptidyl-tRNA and P-site-bound deacylated tRNA move to the P and E sites, respectively. Catalyzes the coordinated movement of the two tRNA molecules, the mRNA and conformational changes in the ribosome.</text>
</comment>
<gene>
    <name evidence="7" type="primary">fusA</name>
    <name evidence="10" type="ordered locus">Sfum_1044</name>
</gene>
<dbReference type="Gene3D" id="3.30.230.10">
    <property type="match status" value="1"/>
</dbReference>
<dbReference type="FunCoup" id="A0LH36">
    <property type="interactions" value="598"/>
</dbReference>
<evidence type="ECO:0000256" key="1">
    <source>
        <dbReference type="ARBA" id="ARBA00005870"/>
    </source>
</evidence>
<dbReference type="NCBIfam" id="TIGR00484">
    <property type="entry name" value="EF-G"/>
    <property type="match status" value="1"/>
</dbReference>
<comment type="similarity">
    <text evidence="1 7">Belongs to the TRAFAC class translation factor GTPase superfamily. Classic translation factor GTPase family. EF-G/EF-2 subfamily.</text>
</comment>
<dbReference type="Proteomes" id="UP000001784">
    <property type="component" value="Chromosome"/>
</dbReference>
<dbReference type="InterPro" id="IPR014721">
    <property type="entry name" value="Ribsml_uS5_D2-typ_fold_subgr"/>
</dbReference>
<dbReference type="HOGENOM" id="CLU_002794_4_1_7"/>
<dbReference type="PANTHER" id="PTHR43261">
    <property type="entry name" value="TRANSLATION ELONGATION FACTOR G-RELATED"/>
    <property type="match status" value="1"/>
</dbReference>
<dbReference type="PROSITE" id="PS51722">
    <property type="entry name" value="G_TR_2"/>
    <property type="match status" value="1"/>
</dbReference>
<dbReference type="CDD" id="cd03713">
    <property type="entry name" value="EFG_mtEFG_C"/>
    <property type="match status" value="1"/>
</dbReference>
<dbReference type="CDD" id="cd16262">
    <property type="entry name" value="EFG_III"/>
    <property type="match status" value="1"/>
</dbReference>
<evidence type="ECO:0000313" key="11">
    <source>
        <dbReference type="Proteomes" id="UP000001784"/>
    </source>
</evidence>
<dbReference type="InterPro" id="IPR031157">
    <property type="entry name" value="G_TR_CS"/>
</dbReference>
<dbReference type="PRINTS" id="PR00315">
    <property type="entry name" value="ELONGATNFCT"/>
</dbReference>
<evidence type="ECO:0000256" key="8">
    <source>
        <dbReference type="NCBIfam" id="TIGR00484"/>
    </source>
</evidence>
<feature type="binding site" evidence="7">
    <location>
        <begin position="107"/>
        <end position="111"/>
    </location>
    <ligand>
        <name>GTP</name>
        <dbReference type="ChEBI" id="CHEBI:37565"/>
    </ligand>
</feature>
<dbReference type="InterPro" id="IPR041095">
    <property type="entry name" value="EFG_II"/>
</dbReference>
<dbReference type="Gene3D" id="2.40.30.10">
    <property type="entry name" value="Translation factors"/>
    <property type="match status" value="1"/>
</dbReference>
<dbReference type="InterPro" id="IPR004540">
    <property type="entry name" value="Transl_elong_EFG/EF2"/>
</dbReference>
<dbReference type="InterPro" id="IPR005517">
    <property type="entry name" value="Transl_elong_EFG/EF2_IV"/>
</dbReference>
<dbReference type="Pfam" id="PF03764">
    <property type="entry name" value="EFG_IV"/>
    <property type="match status" value="1"/>
</dbReference>
<dbReference type="SUPFAM" id="SSF52540">
    <property type="entry name" value="P-loop containing nucleoside triphosphate hydrolases"/>
    <property type="match status" value="1"/>
</dbReference>
<dbReference type="eggNOG" id="COG0480">
    <property type="taxonomic scope" value="Bacteria"/>
</dbReference>
<dbReference type="Gene3D" id="3.30.70.870">
    <property type="entry name" value="Elongation Factor G (Translational Gtpase), domain 3"/>
    <property type="match status" value="1"/>
</dbReference>
<dbReference type="InterPro" id="IPR009022">
    <property type="entry name" value="EFG_III"/>
</dbReference>
<dbReference type="PROSITE" id="PS00301">
    <property type="entry name" value="G_TR_1"/>
    <property type="match status" value="1"/>
</dbReference>
<evidence type="ECO:0000313" key="10">
    <source>
        <dbReference type="EMBL" id="ABK16738.1"/>
    </source>
</evidence>
<dbReference type="GO" id="GO:0005525">
    <property type="term" value="F:GTP binding"/>
    <property type="evidence" value="ECO:0007669"/>
    <property type="project" value="UniProtKB-UniRule"/>
</dbReference>
<comment type="subcellular location">
    <subcellularLocation>
        <location evidence="7">Cytoplasm</location>
    </subcellularLocation>
</comment>
<keyword evidence="11" id="KW-1185">Reference proteome</keyword>
<dbReference type="EMBL" id="CP000478">
    <property type="protein sequence ID" value="ABK16738.1"/>
    <property type="molecule type" value="Genomic_DNA"/>
</dbReference>
<evidence type="ECO:0000256" key="3">
    <source>
        <dbReference type="ARBA" id="ARBA00022768"/>
    </source>
</evidence>
<dbReference type="InterPro" id="IPR009000">
    <property type="entry name" value="Transl_B-barrel_sf"/>
</dbReference>
<dbReference type="GO" id="GO:0003924">
    <property type="term" value="F:GTPase activity"/>
    <property type="evidence" value="ECO:0007669"/>
    <property type="project" value="InterPro"/>
</dbReference>
<evidence type="ECO:0000256" key="6">
    <source>
        <dbReference type="ARBA" id="ARBA00024731"/>
    </source>
</evidence>
<dbReference type="SMART" id="SM00889">
    <property type="entry name" value="EFG_IV"/>
    <property type="match status" value="1"/>
</dbReference>
<dbReference type="NCBIfam" id="TIGR00231">
    <property type="entry name" value="small_GTP"/>
    <property type="match status" value="1"/>
</dbReference>
<dbReference type="Gene3D" id="3.40.50.300">
    <property type="entry name" value="P-loop containing nucleotide triphosphate hydrolases"/>
    <property type="match status" value="1"/>
</dbReference>
<dbReference type="InterPro" id="IPR035647">
    <property type="entry name" value="EFG_III/V"/>
</dbReference>
<dbReference type="InterPro" id="IPR020568">
    <property type="entry name" value="Ribosomal_Su5_D2-typ_SF"/>
</dbReference>
<dbReference type="HAMAP" id="MF_00054_B">
    <property type="entry name" value="EF_G_EF_2_B"/>
    <property type="match status" value="1"/>
</dbReference>
<keyword evidence="7" id="KW-0963">Cytoplasm</keyword>
<dbReference type="InterPro" id="IPR053905">
    <property type="entry name" value="EF-G-like_DII"/>
</dbReference>
<dbReference type="InterPro" id="IPR000640">
    <property type="entry name" value="EFG_V-like"/>
</dbReference>
<dbReference type="FunFam" id="3.30.70.870:FF:000001">
    <property type="entry name" value="Elongation factor G"/>
    <property type="match status" value="1"/>
</dbReference>
<dbReference type="InterPro" id="IPR000795">
    <property type="entry name" value="T_Tr_GTP-bd_dom"/>
</dbReference>
<reference evidence="10 11" key="1">
    <citation type="submission" date="2006-10" db="EMBL/GenBank/DDBJ databases">
        <title>Complete sequence of Syntrophobacter fumaroxidans MPOB.</title>
        <authorList>
            <consortium name="US DOE Joint Genome Institute"/>
            <person name="Copeland A."/>
            <person name="Lucas S."/>
            <person name="Lapidus A."/>
            <person name="Barry K."/>
            <person name="Detter J.C."/>
            <person name="Glavina del Rio T."/>
            <person name="Hammon N."/>
            <person name="Israni S."/>
            <person name="Pitluck S."/>
            <person name="Goltsman E.G."/>
            <person name="Martinez M."/>
            <person name="Schmutz J."/>
            <person name="Larimer F."/>
            <person name="Land M."/>
            <person name="Hauser L."/>
            <person name="Kyrpides N."/>
            <person name="Kim E."/>
            <person name="Boone D.R."/>
            <person name="Brockman F."/>
            <person name="Culley D."/>
            <person name="Ferry J."/>
            <person name="Gunsalus R."/>
            <person name="McInerney M.J."/>
            <person name="Morrison M."/>
            <person name="Plugge C."/>
            <person name="Rohlin L."/>
            <person name="Scholten J."/>
            <person name="Sieber J."/>
            <person name="Stams A.J.M."/>
            <person name="Worm P."/>
            <person name="Henstra A.M."/>
            <person name="Richardson P."/>
        </authorList>
    </citation>
    <scope>NUCLEOTIDE SEQUENCE [LARGE SCALE GENOMIC DNA]</scope>
    <source>
        <strain evidence="11">DSM 10017 / MPOB</strain>
    </source>
</reference>
<dbReference type="AlphaFoldDB" id="A0LH36"/>
<proteinExistence type="inferred from homology"/>
<sequence length="706" mass="78352">MTCARNFNIFTGHLRPVTVFLQSERILMAVPQLKSFRNIGIIAHIDAGKTTVTERILFYTGRSHRMGEVHDGTAVMDWMEQEQERGITITSAVTTCQWNRHELHLIDTPGHVDFTIEVERSLRVLDGAIAVFCGVGGVEPQSETVWHQADRYHVPKIAFVNKLDRLGADLDQVVEQIERKFKTIPLVLQLPAGRESDFRGVVDLIGMRQIVFHDETLGERYEYVDIEASLRDRALEARDRLVAKVAEFDDHLMERYLEGMEISAADLVPAIRKLTLDLKAVPVLCGSALKNKGIQPLLDAIVDFLPSPLDVPPIEGRAPVTHAVERRSSSETEPFAALAFKIQMDQGRKLTYARIYSGRLQVGDDVLNVSKGTREKVSRIFQMHANKRDRLEKTGAGNIVVLMGLKSAGTGDSLCDPAHPVLLEPVNVYEPVISIAVEAQSRADQEKLLDSLAKLSEEDPTFRFQENPDTGQTIISGMGELHLEIVLTRLDRDFNVEVNAGKPQVVYRETISREAEAQAVFDREIGGVRHYGVVDIHLAPRRRGQGNTTLVKVRDASIPEVFFPAMEQGVQDALSSGPQLGYPVVDVEAVIFGGAFQDGVSSELAFRVAASMAFKKACEQASPTLLEPFMAVEILVPEEFLGEVLGDINLRRGRVENISIRKAIQVVQAVVPLSRMFGYSTALRSATQGRATFTMHFSHYDVASQG</sequence>
<dbReference type="Pfam" id="PF00679">
    <property type="entry name" value="EFG_C"/>
    <property type="match status" value="1"/>
</dbReference>
<name>A0LH36_SYNFM</name>
<keyword evidence="3 7" id="KW-0251">Elongation factor</keyword>
<dbReference type="FunFam" id="3.40.50.300:FF:000029">
    <property type="entry name" value="Elongation factor G"/>
    <property type="match status" value="1"/>
</dbReference>
<evidence type="ECO:0000256" key="4">
    <source>
        <dbReference type="ARBA" id="ARBA00022917"/>
    </source>
</evidence>
<dbReference type="SUPFAM" id="SSF50447">
    <property type="entry name" value="Translation proteins"/>
    <property type="match status" value="1"/>
</dbReference>
<accession>A0LH36</accession>
<dbReference type="FunFam" id="3.30.70.240:FF:000001">
    <property type="entry name" value="Elongation factor G"/>
    <property type="match status" value="1"/>
</dbReference>
<feature type="domain" description="Tr-type G" evidence="9">
    <location>
        <begin position="34"/>
        <end position="309"/>
    </location>
</feature>
<feature type="binding site" evidence="7">
    <location>
        <begin position="43"/>
        <end position="50"/>
    </location>
    <ligand>
        <name>GTP</name>
        <dbReference type="ChEBI" id="CHEBI:37565"/>
    </ligand>
</feature>
<evidence type="ECO:0000256" key="7">
    <source>
        <dbReference type="HAMAP-Rule" id="MF_00054"/>
    </source>
</evidence>
<dbReference type="STRING" id="335543.Sfum_1044"/>
<dbReference type="InParanoid" id="A0LH36"/>
<dbReference type="NCBIfam" id="NF009381">
    <property type="entry name" value="PRK12740.1-5"/>
    <property type="match status" value="1"/>
</dbReference>
<keyword evidence="4 7" id="KW-0648">Protein biosynthesis</keyword>
<organism evidence="10 11">
    <name type="scientific">Syntrophobacter fumaroxidans (strain DSM 10017 / MPOB)</name>
    <dbReference type="NCBI Taxonomy" id="335543"/>
    <lineage>
        <taxon>Bacteria</taxon>
        <taxon>Pseudomonadati</taxon>
        <taxon>Thermodesulfobacteriota</taxon>
        <taxon>Syntrophobacteria</taxon>
        <taxon>Syntrophobacterales</taxon>
        <taxon>Syntrophobacteraceae</taxon>
        <taxon>Syntrophobacter</taxon>
    </lineage>
</organism>
<dbReference type="GO" id="GO:0003746">
    <property type="term" value="F:translation elongation factor activity"/>
    <property type="evidence" value="ECO:0007669"/>
    <property type="project" value="UniProtKB-UniRule"/>
</dbReference>
<dbReference type="Gene3D" id="3.30.70.240">
    <property type="match status" value="1"/>
</dbReference>
<evidence type="ECO:0000259" key="9">
    <source>
        <dbReference type="PROSITE" id="PS51722"/>
    </source>
</evidence>
<keyword evidence="5 7" id="KW-0342">GTP-binding</keyword>
<dbReference type="GO" id="GO:0032790">
    <property type="term" value="P:ribosome disassembly"/>
    <property type="evidence" value="ECO:0007669"/>
    <property type="project" value="TreeGrafter"/>
</dbReference>
<keyword evidence="2 7" id="KW-0547">Nucleotide-binding</keyword>
<dbReference type="CDD" id="cd01886">
    <property type="entry name" value="EF-G"/>
    <property type="match status" value="1"/>
</dbReference>
<evidence type="ECO:0000256" key="2">
    <source>
        <dbReference type="ARBA" id="ARBA00022741"/>
    </source>
</evidence>
<dbReference type="GO" id="GO:0005737">
    <property type="term" value="C:cytoplasm"/>
    <property type="evidence" value="ECO:0007669"/>
    <property type="project" value="UniProtKB-SubCell"/>
</dbReference>
<dbReference type="InterPro" id="IPR027417">
    <property type="entry name" value="P-loop_NTPase"/>
</dbReference>
<dbReference type="SUPFAM" id="SSF54211">
    <property type="entry name" value="Ribosomal protein S5 domain 2-like"/>
    <property type="match status" value="1"/>
</dbReference>
<dbReference type="SUPFAM" id="SSF54980">
    <property type="entry name" value="EF-G C-terminal domain-like"/>
    <property type="match status" value="2"/>
</dbReference>
<dbReference type="KEGG" id="sfu:Sfum_1044"/>
<dbReference type="InterPro" id="IPR035649">
    <property type="entry name" value="EFG_V"/>
</dbReference>
<dbReference type="SMART" id="SM00838">
    <property type="entry name" value="EFG_C"/>
    <property type="match status" value="1"/>
</dbReference>
<dbReference type="Pfam" id="PF00009">
    <property type="entry name" value="GTP_EFTU"/>
    <property type="match status" value="1"/>
</dbReference>